<dbReference type="Gene3D" id="2.30.110.10">
    <property type="entry name" value="Electron Transport, Fmn-binding Protein, Chain A"/>
    <property type="match status" value="1"/>
</dbReference>
<dbReference type="PANTHER" id="PTHR30466:SF1">
    <property type="entry name" value="FMN REDUCTASE (NADH) RUTF"/>
    <property type="match status" value="1"/>
</dbReference>
<dbReference type="GO" id="GO:0006208">
    <property type="term" value="P:pyrimidine nucleobase catabolic process"/>
    <property type="evidence" value="ECO:0007669"/>
    <property type="project" value="TreeGrafter"/>
</dbReference>
<proteinExistence type="predicted"/>
<protein>
    <submittedName>
        <fullName evidence="3">FMN reductase</fullName>
    </submittedName>
</protein>
<keyword evidence="1" id="KW-0560">Oxidoreductase</keyword>
<comment type="caution">
    <text evidence="3">The sequence shown here is derived from an EMBL/GenBank/DDBJ whole genome shotgun (WGS) entry which is preliminary data.</text>
</comment>
<dbReference type="Proteomes" id="UP000436822">
    <property type="component" value="Unassembled WGS sequence"/>
</dbReference>
<keyword evidence="4" id="KW-1185">Reference proteome</keyword>
<evidence type="ECO:0000313" key="3">
    <source>
        <dbReference type="EMBL" id="GFE66838.1"/>
    </source>
</evidence>
<sequence>MAIRTQFLDAMSMLVSSVSIVTTDGSAGRAGATVSAMTSVSADGEAPTVLVCLHHDSSAAKPLLENGCFSINVLDEHQQDIANIFASRHPAPNGDKFDATVFHKGPSGAPRMVDALVSFDCEVKSHEQIGTHYVIIGRVAQVDTKTGTPLLYGNRSYRRVAED</sequence>
<organism evidence="3 4">
    <name type="scientific">Litoreibacter roseus</name>
    <dbReference type="NCBI Taxonomy" id="2601869"/>
    <lineage>
        <taxon>Bacteria</taxon>
        <taxon>Pseudomonadati</taxon>
        <taxon>Pseudomonadota</taxon>
        <taxon>Alphaproteobacteria</taxon>
        <taxon>Rhodobacterales</taxon>
        <taxon>Roseobacteraceae</taxon>
        <taxon>Litoreibacter</taxon>
    </lineage>
</organism>
<dbReference type="EMBL" id="BLJE01000006">
    <property type="protein sequence ID" value="GFE66838.1"/>
    <property type="molecule type" value="Genomic_DNA"/>
</dbReference>
<name>A0A6N6JN81_9RHOB</name>
<dbReference type="RefSeq" id="WP_159810240.1">
    <property type="nucleotide sequence ID" value="NZ_BLJE01000006.1"/>
</dbReference>
<gene>
    <name evidence="3" type="ORF">KIN_39120</name>
</gene>
<accession>A0A6N6JN81</accession>
<dbReference type="InterPro" id="IPR002563">
    <property type="entry name" value="Flavin_Rdtase-like_dom"/>
</dbReference>
<dbReference type="PANTHER" id="PTHR30466">
    <property type="entry name" value="FLAVIN REDUCTASE"/>
    <property type="match status" value="1"/>
</dbReference>
<dbReference type="Pfam" id="PF01613">
    <property type="entry name" value="Flavin_Reduct"/>
    <property type="match status" value="1"/>
</dbReference>
<evidence type="ECO:0000313" key="4">
    <source>
        <dbReference type="Proteomes" id="UP000436822"/>
    </source>
</evidence>
<dbReference type="InterPro" id="IPR050268">
    <property type="entry name" value="NADH-dep_flavin_reductase"/>
</dbReference>
<dbReference type="SUPFAM" id="SSF50475">
    <property type="entry name" value="FMN-binding split barrel"/>
    <property type="match status" value="1"/>
</dbReference>
<dbReference type="OrthoDB" id="9789254at2"/>
<reference evidence="3 4" key="1">
    <citation type="submission" date="2019-12" db="EMBL/GenBank/DDBJ databases">
        <title>Litoreibacter badius sp. nov., a novel bacteriochlorophyll a-containing bacterium in the genus Litoreibacter.</title>
        <authorList>
            <person name="Kanamuro M."/>
            <person name="Takabe Y."/>
            <person name="Mori K."/>
            <person name="Takaichi S."/>
            <person name="Hanada S."/>
        </authorList>
    </citation>
    <scope>NUCLEOTIDE SEQUENCE [LARGE SCALE GENOMIC DNA]</scope>
    <source>
        <strain evidence="3 4">K6</strain>
    </source>
</reference>
<dbReference type="InterPro" id="IPR012349">
    <property type="entry name" value="Split_barrel_FMN-bd"/>
</dbReference>
<evidence type="ECO:0000256" key="1">
    <source>
        <dbReference type="ARBA" id="ARBA00023002"/>
    </source>
</evidence>
<dbReference type="SMART" id="SM00903">
    <property type="entry name" value="Flavin_Reduct"/>
    <property type="match status" value="1"/>
</dbReference>
<dbReference type="AlphaFoldDB" id="A0A6N6JN81"/>
<dbReference type="GO" id="GO:0010181">
    <property type="term" value="F:FMN binding"/>
    <property type="evidence" value="ECO:0007669"/>
    <property type="project" value="InterPro"/>
</dbReference>
<evidence type="ECO:0000259" key="2">
    <source>
        <dbReference type="SMART" id="SM00903"/>
    </source>
</evidence>
<dbReference type="GO" id="GO:0042602">
    <property type="term" value="F:riboflavin reductase (NADPH) activity"/>
    <property type="evidence" value="ECO:0007669"/>
    <property type="project" value="TreeGrafter"/>
</dbReference>
<feature type="domain" description="Flavin reductase like" evidence="2">
    <location>
        <begin position="11"/>
        <end position="159"/>
    </location>
</feature>